<comment type="caution">
    <text evidence="9">The sequence shown here is derived from an EMBL/GenBank/DDBJ whole genome shotgun (WGS) entry which is preliminary data.</text>
</comment>
<name>A0A9P0EET5_9HYPO</name>
<evidence type="ECO:0000256" key="5">
    <source>
        <dbReference type="ARBA" id="ARBA00023242"/>
    </source>
</evidence>
<dbReference type="PANTHER" id="PTHR33572">
    <property type="entry name" value="SPORE DEVELOPMENT REGULATOR VOSA"/>
    <property type="match status" value="1"/>
</dbReference>
<comment type="similarity">
    <text evidence="6">Belongs to the velvet family. VelB subfamily.</text>
</comment>
<dbReference type="Gene3D" id="2.60.40.3960">
    <property type="entry name" value="Velvet domain"/>
    <property type="match status" value="1"/>
</dbReference>
<organism evidence="9 10">
    <name type="scientific">Clonostachys solani</name>
    <dbReference type="NCBI Taxonomy" id="160281"/>
    <lineage>
        <taxon>Eukaryota</taxon>
        <taxon>Fungi</taxon>
        <taxon>Dikarya</taxon>
        <taxon>Ascomycota</taxon>
        <taxon>Pezizomycotina</taxon>
        <taxon>Sordariomycetes</taxon>
        <taxon>Hypocreomycetidae</taxon>
        <taxon>Hypocreales</taxon>
        <taxon>Bionectriaceae</taxon>
        <taxon>Clonostachys</taxon>
    </lineage>
</organism>
<dbReference type="EMBL" id="CABFOC020000034">
    <property type="protein sequence ID" value="CAH0047887.1"/>
    <property type="molecule type" value="Genomic_DNA"/>
</dbReference>
<evidence type="ECO:0000256" key="4">
    <source>
        <dbReference type="ARBA" id="ARBA00023163"/>
    </source>
</evidence>
<feature type="compositionally biased region" description="Basic and acidic residues" evidence="7">
    <location>
        <begin position="93"/>
        <end position="104"/>
    </location>
</feature>
<dbReference type="InterPro" id="IPR037525">
    <property type="entry name" value="Velvet_dom"/>
</dbReference>
<feature type="compositionally biased region" description="Pro residues" evidence="7">
    <location>
        <begin position="46"/>
        <end position="56"/>
    </location>
</feature>
<dbReference type="Proteomes" id="UP000775872">
    <property type="component" value="Unassembled WGS sequence"/>
</dbReference>
<keyword evidence="4" id="KW-0804">Transcription</keyword>
<keyword evidence="2" id="KW-0749">Sporulation</keyword>
<protein>
    <recommendedName>
        <fullName evidence="8">Velvet domain-containing protein</fullName>
    </recommendedName>
</protein>
<evidence type="ECO:0000256" key="1">
    <source>
        <dbReference type="ARBA" id="ARBA00004123"/>
    </source>
</evidence>
<evidence type="ECO:0000259" key="8">
    <source>
        <dbReference type="PROSITE" id="PS51821"/>
    </source>
</evidence>
<evidence type="ECO:0000313" key="10">
    <source>
        <dbReference type="Proteomes" id="UP000775872"/>
    </source>
</evidence>
<keyword evidence="5" id="KW-0539">Nucleus</keyword>
<gene>
    <name evidence="9" type="ORF">CSOL1703_00016138</name>
</gene>
<keyword evidence="10" id="KW-1185">Reference proteome</keyword>
<feature type="compositionally biased region" description="Low complexity" evidence="7">
    <location>
        <begin position="68"/>
        <end position="88"/>
    </location>
</feature>
<dbReference type="GO" id="GO:0005634">
    <property type="term" value="C:nucleus"/>
    <property type="evidence" value="ECO:0007669"/>
    <property type="project" value="UniProtKB-SubCell"/>
</dbReference>
<dbReference type="InterPro" id="IPR038491">
    <property type="entry name" value="Velvet_dom_sf"/>
</dbReference>
<dbReference type="Pfam" id="PF11754">
    <property type="entry name" value="Velvet"/>
    <property type="match status" value="1"/>
</dbReference>
<evidence type="ECO:0000313" key="9">
    <source>
        <dbReference type="EMBL" id="CAH0047887.1"/>
    </source>
</evidence>
<dbReference type="PROSITE" id="PS51821">
    <property type="entry name" value="VELVET"/>
    <property type="match status" value="1"/>
</dbReference>
<feature type="compositionally biased region" description="Basic and acidic residues" evidence="7">
    <location>
        <begin position="115"/>
        <end position="126"/>
    </location>
</feature>
<comment type="subcellular location">
    <subcellularLocation>
        <location evidence="1">Nucleus</location>
    </subcellularLocation>
</comment>
<dbReference type="InterPro" id="IPR021740">
    <property type="entry name" value="Velvet"/>
</dbReference>
<reference evidence="9" key="1">
    <citation type="submission" date="2021-10" db="EMBL/GenBank/DDBJ databases">
        <authorList>
            <person name="Piombo E."/>
        </authorList>
    </citation>
    <scope>NUCLEOTIDE SEQUENCE</scope>
</reference>
<feature type="domain" description="Velvet" evidence="8">
    <location>
        <begin position="119"/>
        <end position="416"/>
    </location>
</feature>
<keyword evidence="3" id="KW-0805">Transcription regulation</keyword>
<dbReference type="AlphaFoldDB" id="A0A9P0EET5"/>
<evidence type="ECO:0000256" key="3">
    <source>
        <dbReference type="ARBA" id="ARBA00023015"/>
    </source>
</evidence>
<dbReference type="OrthoDB" id="1746739at2759"/>
<dbReference type="PANTHER" id="PTHR33572:SF3">
    <property type="entry name" value="VELVET COMPLEX SUBUNIT B"/>
    <property type="match status" value="1"/>
</dbReference>
<evidence type="ECO:0000256" key="7">
    <source>
        <dbReference type="SAM" id="MobiDB-lite"/>
    </source>
</evidence>
<proteinExistence type="inferred from homology"/>
<evidence type="ECO:0000256" key="2">
    <source>
        <dbReference type="ARBA" id="ARBA00022969"/>
    </source>
</evidence>
<evidence type="ECO:0000256" key="6">
    <source>
        <dbReference type="ARBA" id="ARBA00038045"/>
    </source>
</evidence>
<sequence length="429" mass="47098">MSSGYPSSDISQHMVYPSHPTPPPPPSSMASMRHHPYQPYQGQHISPPPRQPPPSSMPHSVGHLSTRPSQQPPHHQNHSQQHSSQLPSNAPSRQDEPSADDQRQSQESNLAPVSRLEEGTGRRFHLDVVQQPQRARMCGYGDKDRRPITPPPCVRLIITNEQGKEISCKDIDYSMYVLNVDLWNDLASQEVNLCRQPSSTDSAAVSYTPQVVTNGREVAYAQHAPVAYAQEYHQSQPIYNQVAQFPPITDDPNPSYPPNGRYLPAQEFFPRHGYPGDSSAPPVTPHAEYVDSNGASVSYINDQCKGALNRNLIGSVAASAFCLTDTHDREGIWFVLQDLSVRLEGTYRLKFSFINVGKPSSAPGQQSTVIKGKAPILASCFSAAFTVYSAKKFPGVCESTSLSKTFATQGIKIPIRKDGNKGGDDDDGD</sequence>
<feature type="compositionally biased region" description="Polar residues" evidence="7">
    <location>
        <begin position="1"/>
        <end position="11"/>
    </location>
</feature>
<accession>A0A9P0EET5</accession>
<feature type="region of interest" description="Disordered" evidence="7">
    <location>
        <begin position="1"/>
        <end position="144"/>
    </location>
</feature>
<dbReference type="GO" id="GO:0030435">
    <property type="term" value="P:sporulation resulting in formation of a cellular spore"/>
    <property type="evidence" value="ECO:0007669"/>
    <property type="project" value="UniProtKB-KW"/>
</dbReference>